<dbReference type="Gene3D" id="3.30.70.1350">
    <property type="entry name" value="Cation efflux protein, cytoplasmic domain"/>
    <property type="match status" value="1"/>
</dbReference>
<dbReference type="Gene3D" id="1.20.1510.10">
    <property type="entry name" value="Cation efflux protein transmembrane domain"/>
    <property type="match status" value="1"/>
</dbReference>
<keyword evidence="10" id="KW-1185">Reference proteome</keyword>
<evidence type="ECO:0000259" key="8">
    <source>
        <dbReference type="Pfam" id="PF16916"/>
    </source>
</evidence>
<feature type="transmembrane region" description="Helical" evidence="6">
    <location>
        <begin position="153"/>
        <end position="172"/>
    </location>
</feature>
<dbReference type="Pfam" id="PF01545">
    <property type="entry name" value="Cation_efflux"/>
    <property type="match status" value="1"/>
</dbReference>
<proteinExistence type="predicted"/>
<feature type="transmembrane region" description="Helical" evidence="6">
    <location>
        <begin position="81"/>
        <end position="100"/>
    </location>
</feature>
<dbReference type="SUPFAM" id="SSF160240">
    <property type="entry name" value="Cation efflux protein cytoplasmic domain-like"/>
    <property type="match status" value="1"/>
</dbReference>
<dbReference type="EMBL" id="JASJQH010000009">
    <property type="protein sequence ID" value="KAK9768662.1"/>
    <property type="molecule type" value="Genomic_DNA"/>
</dbReference>
<dbReference type="Pfam" id="PF16916">
    <property type="entry name" value="ZT_dimer"/>
    <property type="match status" value="1"/>
</dbReference>
<feature type="transmembrane region" description="Helical" evidence="6">
    <location>
        <begin position="106"/>
        <end position="133"/>
    </location>
</feature>
<name>A0ABR2X4F7_9FUNG</name>
<keyword evidence="3 6" id="KW-0812">Transmembrane</keyword>
<protein>
    <recommendedName>
        <fullName evidence="11">Cation efflux protein cytoplasmic domain-containing protein</fullName>
    </recommendedName>
</protein>
<dbReference type="PANTHER" id="PTHR43840">
    <property type="entry name" value="MITOCHONDRIAL METAL TRANSPORTER 1-RELATED"/>
    <property type="match status" value="1"/>
</dbReference>
<dbReference type="PANTHER" id="PTHR43840:SF4">
    <property type="entry name" value="CDF DIVALENT METAL CATION TRANSPORTER (EUROFUNG)"/>
    <property type="match status" value="1"/>
</dbReference>
<dbReference type="InterPro" id="IPR027469">
    <property type="entry name" value="Cation_efflux_TMD_sf"/>
</dbReference>
<evidence type="ECO:0000256" key="3">
    <source>
        <dbReference type="ARBA" id="ARBA00022692"/>
    </source>
</evidence>
<evidence type="ECO:0000256" key="2">
    <source>
        <dbReference type="ARBA" id="ARBA00022448"/>
    </source>
</evidence>
<comment type="subcellular location">
    <subcellularLocation>
        <location evidence="1">Membrane</location>
        <topology evidence="1">Multi-pass membrane protein</topology>
    </subcellularLocation>
</comment>
<feature type="transmembrane region" description="Helical" evidence="6">
    <location>
        <begin position="184"/>
        <end position="206"/>
    </location>
</feature>
<comment type="caution">
    <text evidence="9">The sequence shown here is derived from an EMBL/GenBank/DDBJ whole genome shotgun (WGS) entry which is preliminary data.</text>
</comment>
<dbReference type="InterPro" id="IPR036837">
    <property type="entry name" value="Cation_efflux_CTD_sf"/>
</dbReference>
<sequence length="376" mass="42648">MSESFFERFNNKFTSPEDLKSLKSKHLRVFYKKQNEFLEKLGEVDDILNESRGLPRLIDLPQGNVETTPLISTNRQNRVTWAINVSFMANISLFIMKVFMTLSSGSLAILVSTLDSFLDIMAGTVIFCTSIIIQRRNFYKYPIGKSRMEPLSIVVFAAVTATSLFQVIIESIKNLLSPEDSNISMSLTTAMFLAVVVVVKFVLWIWCRNIKNMTVQTLAQDHGNDVVFNILAFVFPLIAGVTSWWWIDSVGAIVLAVLFIYNWIGICLENIVRLTGHTASAQEIQQLVYMVLRYDPKIIEVETVRAYYVGENIHVETHIVLPPGISLKESHDVGEHLQNSLEMLPHVERAFVHVDYNSDHVIEHSDSLRDNASSKS</sequence>
<evidence type="ECO:0000313" key="10">
    <source>
        <dbReference type="Proteomes" id="UP001479436"/>
    </source>
</evidence>
<dbReference type="InterPro" id="IPR002524">
    <property type="entry name" value="Cation_efflux"/>
</dbReference>
<feature type="domain" description="Cation efflux protein transmembrane" evidence="7">
    <location>
        <begin position="85"/>
        <end position="274"/>
    </location>
</feature>
<feature type="domain" description="Cation efflux protein cytoplasmic" evidence="8">
    <location>
        <begin position="283"/>
        <end position="355"/>
    </location>
</feature>
<reference evidence="9 10" key="1">
    <citation type="submission" date="2023-04" db="EMBL/GenBank/DDBJ databases">
        <title>Genome of Basidiobolus ranarum AG-B5.</title>
        <authorList>
            <person name="Stajich J.E."/>
            <person name="Carter-House D."/>
            <person name="Gryganskyi A."/>
        </authorList>
    </citation>
    <scope>NUCLEOTIDE SEQUENCE [LARGE SCALE GENOMIC DNA]</scope>
    <source>
        <strain evidence="9 10">AG-B5</strain>
    </source>
</reference>
<evidence type="ECO:0000256" key="1">
    <source>
        <dbReference type="ARBA" id="ARBA00004141"/>
    </source>
</evidence>
<dbReference type="InterPro" id="IPR050291">
    <property type="entry name" value="CDF_Transporter"/>
</dbReference>
<gene>
    <name evidence="9" type="ORF">K7432_000497</name>
</gene>
<evidence type="ECO:0000313" key="9">
    <source>
        <dbReference type="EMBL" id="KAK9768662.1"/>
    </source>
</evidence>
<dbReference type="InterPro" id="IPR027470">
    <property type="entry name" value="Cation_efflux_CTD"/>
</dbReference>
<feature type="transmembrane region" description="Helical" evidence="6">
    <location>
        <begin position="253"/>
        <end position="272"/>
    </location>
</feature>
<dbReference type="SUPFAM" id="SSF161111">
    <property type="entry name" value="Cation efflux protein transmembrane domain-like"/>
    <property type="match status" value="1"/>
</dbReference>
<evidence type="ECO:0000259" key="7">
    <source>
        <dbReference type="Pfam" id="PF01545"/>
    </source>
</evidence>
<dbReference type="NCBIfam" id="TIGR01297">
    <property type="entry name" value="CDF"/>
    <property type="match status" value="1"/>
</dbReference>
<feature type="transmembrane region" description="Helical" evidence="6">
    <location>
        <begin position="226"/>
        <end position="247"/>
    </location>
</feature>
<evidence type="ECO:0000256" key="4">
    <source>
        <dbReference type="ARBA" id="ARBA00022989"/>
    </source>
</evidence>
<evidence type="ECO:0000256" key="6">
    <source>
        <dbReference type="SAM" id="Phobius"/>
    </source>
</evidence>
<keyword evidence="2" id="KW-0813">Transport</keyword>
<dbReference type="Proteomes" id="UP001479436">
    <property type="component" value="Unassembled WGS sequence"/>
</dbReference>
<evidence type="ECO:0008006" key="11">
    <source>
        <dbReference type="Google" id="ProtNLM"/>
    </source>
</evidence>
<keyword evidence="4 6" id="KW-1133">Transmembrane helix</keyword>
<keyword evidence="5 6" id="KW-0472">Membrane</keyword>
<evidence type="ECO:0000256" key="5">
    <source>
        <dbReference type="ARBA" id="ARBA00023136"/>
    </source>
</evidence>
<dbReference type="InterPro" id="IPR058533">
    <property type="entry name" value="Cation_efflux_TM"/>
</dbReference>
<organism evidence="9 10">
    <name type="scientific">Basidiobolus ranarum</name>
    <dbReference type="NCBI Taxonomy" id="34480"/>
    <lineage>
        <taxon>Eukaryota</taxon>
        <taxon>Fungi</taxon>
        <taxon>Fungi incertae sedis</taxon>
        <taxon>Zoopagomycota</taxon>
        <taxon>Entomophthoromycotina</taxon>
        <taxon>Basidiobolomycetes</taxon>
        <taxon>Basidiobolales</taxon>
        <taxon>Basidiobolaceae</taxon>
        <taxon>Basidiobolus</taxon>
    </lineage>
</organism>
<accession>A0ABR2X4F7</accession>